<gene>
    <name evidence="9" type="ordered locus">BOV_A0222</name>
</gene>
<evidence type="ECO:0000259" key="8">
    <source>
        <dbReference type="PROSITE" id="PS50253"/>
    </source>
</evidence>
<dbReference type="Gene3D" id="1.20.120.80">
    <property type="entry name" value="Cytochrome c oxidase, subunit III, four-helix bundle"/>
    <property type="match status" value="1"/>
</dbReference>
<dbReference type="InterPro" id="IPR024791">
    <property type="entry name" value="Cyt_c/ubiquinol_Oxase_su3"/>
</dbReference>
<keyword evidence="5 7" id="KW-0472">Membrane</keyword>
<evidence type="ECO:0000313" key="9">
    <source>
        <dbReference type="EMBL" id="ABQ62783.1"/>
    </source>
</evidence>
<keyword evidence="4 7" id="KW-1133">Transmembrane helix</keyword>
<comment type="subcellular location">
    <subcellularLocation>
        <location evidence="6">Cell membrane</location>
        <topology evidence="6">Multi-pass membrane protein</topology>
    </subcellularLocation>
    <subcellularLocation>
        <location evidence="1">Membrane</location>
        <topology evidence="1">Multi-pass membrane protein</topology>
    </subcellularLocation>
</comment>
<dbReference type="InterPro" id="IPR000298">
    <property type="entry name" value="Cyt_c_oxidase-like_su3"/>
</dbReference>
<dbReference type="InterPro" id="IPR035973">
    <property type="entry name" value="Cyt_c_oxidase_su3-like_sf"/>
</dbReference>
<dbReference type="PROSITE" id="PS50253">
    <property type="entry name" value="COX3"/>
    <property type="match status" value="1"/>
</dbReference>
<dbReference type="SUPFAM" id="SSF81452">
    <property type="entry name" value="Cytochrome c oxidase subunit III-like"/>
    <property type="match status" value="1"/>
</dbReference>
<proteinExistence type="inferred from homology"/>
<evidence type="ECO:0000313" key="10">
    <source>
        <dbReference type="Proteomes" id="UP000006383"/>
    </source>
</evidence>
<evidence type="ECO:0000256" key="7">
    <source>
        <dbReference type="SAM" id="Phobius"/>
    </source>
</evidence>
<dbReference type="Pfam" id="PF00510">
    <property type="entry name" value="COX3"/>
    <property type="match status" value="1"/>
</dbReference>
<feature type="domain" description="Heme-copper oxidase subunit III family profile" evidence="8">
    <location>
        <begin position="73"/>
        <end position="234"/>
    </location>
</feature>
<dbReference type="Proteomes" id="UP000006383">
    <property type="component" value="Chromosome II"/>
</dbReference>
<evidence type="ECO:0000256" key="3">
    <source>
        <dbReference type="ARBA" id="ARBA00022692"/>
    </source>
</evidence>
<dbReference type="EMBL" id="CP000709">
    <property type="protein sequence ID" value="ABQ62783.1"/>
    <property type="molecule type" value="Genomic_DNA"/>
</dbReference>
<accession>A0A0H3AW56</accession>
<name>A0A0H3AW56_BRUO2</name>
<evidence type="ECO:0000256" key="1">
    <source>
        <dbReference type="ARBA" id="ARBA00004141"/>
    </source>
</evidence>
<dbReference type="GO" id="GO:0019646">
    <property type="term" value="P:aerobic electron transport chain"/>
    <property type="evidence" value="ECO:0007669"/>
    <property type="project" value="InterPro"/>
</dbReference>
<dbReference type="PANTHER" id="PTHR11403">
    <property type="entry name" value="CYTOCHROME C OXIDASE SUBUNIT III"/>
    <property type="match status" value="1"/>
</dbReference>
<dbReference type="KEGG" id="bov:BOV_A0222"/>
<evidence type="ECO:0000256" key="2">
    <source>
        <dbReference type="ARBA" id="ARBA00010581"/>
    </source>
</evidence>
<dbReference type="PANTHER" id="PTHR11403:SF6">
    <property type="entry name" value="NITRIC OXIDE REDUCTASE SUBUNIT E"/>
    <property type="match status" value="1"/>
</dbReference>
<evidence type="ECO:0000256" key="4">
    <source>
        <dbReference type="ARBA" id="ARBA00022989"/>
    </source>
</evidence>
<feature type="transmembrane region" description="Helical" evidence="7">
    <location>
        <begin position="142"/>
        <end position="159"/>
    </location>
</feature>
<evidence type="ECO:0000256" key="6">
    <source>
        <dbReference type="RuleBase" id="RU003376"/>
    </source>
</evidence>
<feature type="transmembrane region" description="Helical" evidence="7">
    <location>
        <begin position="107"/>
        <end position="130"/>
    </location>
</feature>
<organism evidence="9 10">
    <name type="scientific">Brucella ovis (strain ATCC 25840 / 63/290 / NCTC 10512)</name>
    <dbReference type="NCBI Taxonomy" id="444178"/>
    <lineage>
        <taxon>Bacteria</taxon>
        <taxon>Pseudomonadati</taxon>
        <taxon>Pseudomonadota</taxon>
        <taxon>Alphaproteobacteria</taxon>
        <taxon>Hyphomicrobiales</taxon>
        <taxon>Brucellaceae</taxon>
        <taxon>Brucella/Ochrobactrum group</taxon>
        <taxon>Brucella</taxon>
    </lineage>
</organism>
<dbReference type="HOGENOM" id="CLU_044071_2_1_5"/>
<feature type="transmembrane region" description="Helical" evidence="7">
    <location>
        <begin position="210"/>
        <end position="232"/>
    </location>
</feature>
<keyword evidence="3 6" id="KW-0812">Transmembrane</keyword>
<sequence>MAGAATRRPICASVIRVSFALPKHNAAAGLIFLCQNAKKRGSLRARHGPMLRSEDNAIAALAAGEGQEEEDSLLLWSELITFAILLVAFMVMSVVDPQGVGLLRVHLSPGLAATNTVILLMSGWQAALAVRRRNNPKAVRRPLLFAALFGFCFVAVKLLEYSHEARFAGDEAAGSFFELYFLITGFHLLHVLFGSVILMLVAWRPSRSNVLLIATLWHAIDLVWLVMFPILYLA</sequence>
<comment type="similarity">
    <text evidence="2 6">Belongs to the cytochrome c oxidase subunit 3 family.</text>
</comment>
<reference evidence="10" key="1">
    <citation type="journal article" date="2009" name="PLoS ONE">
        <title>Genome degradation in Brucella ovis corresponds with narrowing of its host range and tissue tropism.</title>
        <authorList>
            <person name="Tsolis R.M."/>
            <person name="Seshadri R."/>
            <person name="Santos R.L."/>
            <person name="Sangari F.J."/>
            <person name="Lobo J.M."/>
            <person name="de Jong M.F."/>
            <person name="Ren Q."/>
            <person name="Myers G."/>
            <person name="Brinkac L.M."/>
            <person name="Nelson W.C."/>
            <person name="Deboy R.T."/>
            <person name="Angiuoli S."/>
            <person name="Khouri H."/>
            <person name="Dimitrov G."/>
            <person name="Robinson J.R."/>
            <person name="Mulligan S."/>
            <person name="Walker R.L."/>
            <person name="Elzer P.E."/>
            <person name="Hassan K.A."/>
            <person name="Paulsen I.T."/>
        </authorList>
    </citation>
    <scope>NUCLEOTIDE SEQUENCE [LARGE SCALE GENOMIC DNA]</scope>
    <source>
        <strain evidence="10">ATCC 25840 / 63/290 / NCTC 10512</strain>
    </source>
</reference>
<dbReference type="InterPro" id="IPR013833">
    <property type="entry name" value="Cyt_c_oxidase_su3_a-hlx"/>
</dbReference>
<evidence type="ECO:0000256" key="5">
    <source>
        <dbReference type="ARBA" id="ARBA00023136"/>
    </source>
</evidence>
<feature type="transmembrane region" description="Helical" evidence="7">
    <location>
        <begin position="73"/>
        <end position="95"/>
    </location>
</feature>
<dbReference type="AlphaFoldDB" id="A0A0H3AW56"/>
<keyword evidence="10" id="KW-1185">Reference proteome</keyword>
<protein>
    <submittedName>
        <fullName evidence="9">Cytochrome c oxidase, subunit III</fullName>
    </submittedName>
</protein>
<feature type="transmembrane region" description="Helical" evidence="7">
    <location>
        <begin position="179"/>
        <end position="203"/>
    </location>
</feature>
<dbReference type="GO" id="GO:0004129">
    <property type="term" value="F:cytochrome-c oxidase activity"/>
    <property type="evidence" value="ECO:0007669"/>
    <property type="project" value="InterPro"/>
</dbReference>
<dbReference type="GO" id="GO:0005886">
    <property type="term" value="C:plasma membrane"/>
    <property type="evidence" value="ECO:0007669"/>
    <property type="project" value="UniProtKB-SubCell"/>
</dbReference>